<reference evidence="2 3" key="1">
    <citation type="submission" date="2022-10" db="EMBL/GenBank/DDBJ databases">
        <title>Description of Fervidibacillus gen. nov. in the family Fervidibacillaceae fam. nov. with two species, Fervidibacillus albus sp. nov., and Fervidibacillus halotolerans sp. nov., isolated from tidal flat sediments.</title>
        <authorList>
            <person name="Kwon K.K."/>
            <person name="Yang S.-H."/>
        </authorList>
    </citation>
    <scope>NUCLEOTIDE SEQUENCE [LARGE SCALE GENOMIC DNA]</scope>
    <source>
        <strain evidence="2 3">DSM 23332</strain>
    </source>
</reference>
<dbReference type="Proteomes" id="UP001208656">
    <property type="component" value="Unassembled WGS sequence"/>
</dbReference>
<feature type="transmembrane region" description="Helical" evidence="1">
    <location>
        <begin position="108"/>
        <end position="129"/>
    </location>
</feature>
<name>A0ABT2WBS2_9BACI</name>
<protein>
    <submittedName>
        <fullName evidence="2">YitT family protein</fullName>
    </submittedName>
</protein>
<dbReference type="PANTHER" id="PTHR40078:SF1">
    <property type="entry name" value="INTEGRAL MEMBRANE PROTEIN"/>
    <property type="match status" value="1"/>
</dbReference>
<keyword evidence="1" id="KW-1133">Transmembrane helix</keyword>
<evidence type="ECO:0000313" key="3">
    <source>
        <dbReference type="Proteomes" id="UP001208656"/>
    </source>
</evidence>
<sequence length="222" mass="24492">MKIREKIVQFTIFFIGIMMMSFGIVLTIQADLGVSPWDVLHIGLYQQFGLSIGTWNIIVGIIILGTSAIILKSWPKPGAYFNLLFVGVFVDLFLLLPIEPIYFWSKLLLLLVGIIIMAIGMGIYISAQFGTGPRDSLMMALHLKKGWKVPNVRLIMEVSVLMIGSLLGGPVHIGTIIISLTIGHVSGAAITYFYKVTNKIMDIVKVAKIVNNEIVSGKEVQK</sequence>
<gene>
    <name evidence="2" type="ORF">OEV82_00430</name>
</gene>
<dbReference type="PANTHER" id="PTHR40078">
    <property type="entry name" value="INTEGRAL MEMBRANE PROTEIN-RELATED"/>
    <property type="match status" value="1"/>
</dbReference>
<feature type="transmembrane region" description="Helical" evidence="1">
    <location>
        <begin position="7"/>
        <end position="28"/>
    </location>
</feature>
<comment type="caution">
    <text evidence="2">The sequence shown here is derived from an EMBL/GenBank/DDBJ whole genome shotgun (WGS) entry which is preliminary data.</text>
</comment>
<accession>A0ABT2WBS2</accession>
<dbReference type="Pfam" id="PF19700">
    <property type="entry name" value="DUF6198"/>
    <property type="match status" value="1"/>
</dbReference>
<feature type="transmembrane region" description="Helical" evidence="1">
    <location>
        <begin position="173"/>
        <end position="194"/>
    </location>
</feature>
<keyword evidence="1" id="KW-0812">Transmembrane</keyword>
<evidence type="ECO:0000256" key="1">
    <source>
        <dbReference type="SAM" id="Phobius"/>
    </source>
</evidence>
<feature type="transmembrane region" description="Helical" evidence="1">
    <location>
        <begin position="150"/>
        <end position="167"/>
    </location>
</feature>
<dbReference type="InterPro" id="IPR038750">
    <property type="entry name" value="YczE/YyaS-like"/>
</dbReference>
<proteinExistence type="predicted"/>
<feature type="transmembrane region" description="Helical" evidence="1">
    <location>
        <begin position="48"/>
        <end position="71"/>
    </location>
</feature>
<dbReference type="RefSeq" id="WP_173657736.1">
    <property type="nucleotide sequence ID" value="NZ_JAOUSE010000001.1"/>
</dbReference>
<keyword evidence="3" id="KW-1185">Reference proteome</keyword>
<keyword evidence="1" id="KW-0472">Membrane</keyword>
<organism evidence="2 3">
    <name type="scientific">Pallidibacillus thermolactis</name>
    <dbReference type="NCBI Taxonomy" id="251051"/>
    <lineage>
        <taxon>Bacteria</taxon>
        <taxon>Bacillati</taxon>
        <taxon>Bacillota</taxon>
        <taxon>Bacilli</taxon>
        <taxon>Bacillales</taxon>
        <taxon>Bacillaceae</taxon>
        <taxon>Pallidibacillus</taxon>
    </lineage>
</organism>
<evidence type="ECO:0000313" key="2">
    <source>
        <dbReference type="EMBL" id="MCU9592916.1"/>
    </source>
</evidence>
<dbReference type="EMBL" id="JAOUSE010000001">
    <property type="protein sequence ID" value="MCU9592916.1"/>
    <property type="molecule type" value="Genomic_DNA"/>
</dbReference>
<feature type="transmembrane region" description="Helical" evidence="1">
    <location>
        <begin position="78"/>
        <end position="96"/>
    </location>
</feature>